<feature type="transmembrane region" description="Helical" evidence="1">
    <location>
        <begin position="32"/>
        <end position="50"/>
    </location>
</feature>
<sequence length="65" mass="7678">MLTIQFVKQQFTVICKLNLSWKNIIWINHSKIYMFIITLLIGCFIDFALTEKLECNQNTCYSVLS</sequence>
<keyword evidence="1" id="KW-0472">Membrane</keyword>
<evidence type="ECO:0000313" key="2">
    <source>
        <dbReference type="EMBL" id="TNN08870.1"/>
    </source>
</evidence>
<dbReference type="EMBL" id="SKCS01000403">
    <property type="protein sequence ID" value="TNN08870.1"/>
    <property type="molecule type" value="Genomic_DNA"/>
</dbReference>
<keyword evidence="3" id="KW-1185">Reference proteome</keyword>
<gene>
    <name evidence="2" type="ORF">EWB00_006817</name>
</gene>
<evidence type="ECO:0000256" key="1">
    <source>
        <dbReference type="SAM" id="Phobius"/>
    </source>
</evidence>
<keyword evidence="1" id="KW-1133">Transmembrane helix</keyword>
<protein>
    <submittedName>
        <fullName evidence="2">Uncharacterized protein</fullName>
    </submittedName>
</protein>
<accession>A0A4Z2CY07</accession>
<dbReference type="Proteomes" id="UP000311919">
    <property type="component" value="Unassembled WGS sequence"/>
</dbReference>
<dbReference type="AlphaFoldDB" id="A0A4Z2CY07"/>
<comment type="caution">
    <text evidence="2">The sequence shown here is derived from an EMBL/GenBank/DDBJ whole genome shotgun (WGS) entry which is preliminary data.</text>
</comment>
<keyword evidence="1" id="KW-0812">Transmembrane</keyword>
<dbReference type="STRING" id="6182.A0A4Z2CY07"/>
<reference evidence="2 3" key="1">
    <citation type="submission" date="2019-03" db="EMBL/GenBank/DDBJ databases">
        <title>An improved genome assembly of the fluke Schistosoma japonicum.</title>
        <authorList>
            <person name="Hu W."/>
            <person name="Luo F."/>
            <person name="Yin M."/>
            <person name="Mo X."/>
            <person name="Sun C."/>
            <person name="Wu Q."/>
            <person name="Zhu B."/>
            <person name="Xiang M."/>
            <person name="Wang J."/>
            <person name="Wang Y."/>
            <person name="Zhang T."/>
            <person name="Xu B."/>
            <person name="Zheng H."/>
            <person name="Feng Z."/>
        </authorList>
    </citation>
    <scope>NUCLEOTIDE SEQUENCE [LARGE SCALE GENOMIC DNA]</scope>
    <source>
        <strain evidence="2">HuSjv2</strain>
        <tissue evidence="2">Worms</tissue>
    </source>
</reference>
<organism evidence="2 3">
    <name type="scientific">Schistosoma japonicum</name>
    <name type="common">Blood fluke</name>
    <dbReference type="NCBI Taxonomy" id="6182"/>
    <lineage>
        <taxon>Eukaryota</taxon>
        <taxon>Metazoa</taxon>
        <taxon>Spiralia</taxon>
        <taxon>Lophotrochozoa</taxon>
        <taxon>Platyhelminthes</taxon>
        <taxon>Trematoda</taxon>
        <taxon>Digenea</taxon>
        <taxon>Strigeidida</taxon>
        <taxon>Schistosomatoidea</taxon>
        <taxon>Schistosomatidae</taxon>
        <taxon>Schistosoma</taxon>
    </lineage>
</organism>
<feature type="non-terminal residue" evidence="2">
    <location>
        <position position="65"/>
    </location>
</feature>
<evidence type="ECO:0000313" key="3">
    <source>
        <dbReference type="Proteomes" id="UP000311919"/>
    </source>
</evidence>
<name>A0A4Z2CY07_SCHJA</name>
<proteinExistence type="predicted"/>